<dbReference type="EMBL" id="JAEHOE010000003">
    <property type="protein sequence ID" value="KAG2500739.1"/>
    <property type="molecule type" value="Genomic_DNA"/>
</dbReference>
<dbReference type="OrthoDB" id="2015045at2759"/>
<proteinExistence type="predicted"/>
<evidence type="ECO:0000256" key="1">
    <source>
        <dbReference type="SAM" id="SignalP"/>
    </source>
</evidence>
<feature type="signal peptide" evidence="1">
    <location>
        <begin position="1"/>
        <end position="19"/>
    </location>
</feature>
<reference evidence="3" key="1">
    <citation type="journal article" date="2020" name="bioRxiv">
        <title>Comparative genomics of Chlamydomonas.</title>
        <authorList>
            <person name="Craig R.J."/>
            <person name="Hasan A.R."/>
            <person name="Ness R.W."/>
            <person name="Keightley P.D."/>
        </authorList>
    </citation>
    <scope>NUCLEOTIDE SEQUENCE</scope>
    <source>
        <strain evidence="3">CCAP 11/70</strain>
    </source>
</reference>
<name>A0A836C6B4_9CHLO</name>
<evidence type="ECO:0000313" key="3">
    <source>
        <dbReference type="EMBL" id="KAG2500739.1"/>
    </source>
</evidence>
<evidence type="ECO:0000259" key="2">
    <source>
        <dbReference type="Pfam" id="PF13383"/>
    </source>
</evidence>
<feature type="chain" id="PRO_5032444665" description="Methyltransferase domain-containing protein" evidence="1">
    <location>
        <begin position="20"/>
        <end position="320"/>
    </location>
</feature>
<dbReference type="Proteomes" id="UP000612055">
    <property type="component" value="Unassembled WGS sequence"/>
</dbReference>
<keyword evidence="4" id="KW-1185">Reference proteome</keyword>
<dbReference type="Pfam" id="PF13383">
    <property type="entry name" value="Methyltransf_22"/>
    <property type="match status" value="1"/>
</dbReference>
<dbReference type="AlphaFoldDB" id="A0A836C6B4"/>
<dbReference type="PANTHER" id="PTHR32026:SF10">
    <property type="entry name" value="METHYLTRANSFERASE-LIKE PROTEIN 24-RELATED"/>
    <property type="match status" value="1"/>
</dbReference>
<dbReference type="InterPro" id="IPR026913">
    <property type="entry name" value="METTL24"/>
</dbReference>
<dbReference type="PANTHER" id="PTHR32026">
    <property type="entry name" value="METHYLTRANSFERASE-LIKE PROTEIN 24"/>
    <property type="match status" value="1"/>
</dbReference>
<gene>
    <name evidence="3" type="ORF">HYH03_001503</name>
</gene>
<protein>
    <recommendedName>
        <fullName evidence="2">Methyltransferase domain-containing protein</fullName>
    </recommendedName>
</protein>
<dbReference type="InterPro" id="IPR025714">
    <property type="entry name" value="Methyltranfer_dom"/>
</dbReference>
<comment type="caution">
    <text evidence="3">The sequence shown here is derived from an EMBL/GenBank/DDBJ whole genome shotgun (WGS) entry which is preliminary data.</text>
</comment>
<keyword evidence="1" id="KW-0732">Signal</keyword>
<sequence>MLLVVLSGALALLAQTANGASPATRVALFDSVYGAEATYNLSMWRASLFSRLEQFISDNPALHLHHEVRAEEWHKRFEPFQPFITCPPDQRLERVGNEHDGGKWLCGLDKMKAPCNVISVGSFNDYGFEQAVLQNTKCNITTLDCTVSKPRVQDPARHKFFKKCMSSEATVTERKDFMSYRDLVEGELRLPSTDAPLLKIDIEGYEFPVMSEWTPDTPNLPSQIAVEIHVASWKRQALSKTHPIWNRHRLGVLDLGLFFAHLAELGYGIVSKEDNEYCGNCSEFTLFRVEAAVPSRATASRISQLRRHRNRRLRRARRHA</sequence>
<accession>A0A836C6B4</accession>
<organism evidence="3 4">
    <name type="scientific">Edaphochlamys debaryana</name>
    <dbReference type="NCBI Taxonomy" id="47281"/>
    <lineage>
        <taxon>Eukaryota</taxon>
        <taxon>Viridiplantae</taxon>
        <taxon>Chlorophyta</taxon>
        <taxon>core chlorophytes</taxon>
        <taxon>Chlorophyceae</taxon>
        <taxon>CS clade</taxon>
        <taxon>Chlamydomonadales</taxon>
        <taxon>Chlamydomonadales incertae sedis</taxon>
        <taxon>Edaphochlamys</taxon>
    </lineage>
</organism>
<evidence type="ECO:0000313" key="4">
    <source>
        <dbReference type="Proteomes" id="UP000612055"/>
    </source>
</evidence>
<feature type="domain" description="Methyltransferase" evidence="2">
    <location>
        <begin position="68"/>
        <end position="285"/>
    </location>
</feature>